<dbReference type="InterPro" id="IPR024567">
    <property type="entry name" value="RNase_HII/HIII_dom"/>
</dbReference>
<dbReference type="InterPro" id="IPR036397">
    <property type="entry name" value="RNaseH_sf"/>
</dbReference>
<dbReference type="Gene3D" id="3.30.420.10">
    <property type="entry name" value="Ribonuclease H-like superfamily/Ribonuclease H"/>
    <property type="match status" value="1"/>
</dbReference>
<dbReference type="Proteomes" id="UP001163387">
    <property type="component" value="Chromosome"/>
</dbReference>
<dbReference type="SUPFAM" id="SSF53098">
    <property type="entry name" value="Ribonuclease H-like"/>
    <property type="match status" value="1"/>
</dbReference>
<dbReference type="EMBL" id="AP026933">
    <property type="protein sequence ID" value="BDT03963.1"/>
    <property type="molecule type" value="Genomic_DNA"/>
</dbReference>
<proteinExistence type="inferred from homology"/>
<evidence type="ECO:0000313" key="4">
    <source>
        <dbReference type="EMBL" id="BDT03963.1"/>
    </source>
</evidence>
<evidence type="ECO:0000259" key="3">
    <source>
        <dbReference type="PROSITE" id="PS51975"/>
    </source>
</evidence>
<feature type="domain" description="RNase H type-2" evidence="3">
    <location>
        <begin position="16"/>
        <end position="47"/>
    </location>
</feature>
<gene>
    <name evidence="4" type="ORF">SHM_16090</name>
</gene>
<protein>
    <recommendedName>
        <fullName evidence="2">Ribonuclease</fullName>
        <ecNumber evidence="2">3.1.26.4</ecNumber>
    </recommendedName>
</protein>
<sequence>MKSSLRYEIDNYSSGTLIAGFDEVGRGAIAGPIVVASVILRTCLESF</sequence>
<comment type="similarity">
    <text evidence="2">Belongs to the RNase HII family.</text>
</comment>
<keyword evidence="2" id="KW-0378">Hydrolase</keyword>
<evidence type="ECO:0000313" key="5">
    <source>
        <dbReference type="Proteomes" id="UP001163387"/>
    </source>
</evidence>
<dbReference type="PROSITE" id="PS51975">
    <property type="entry name" value="RNASE_H_2"/>
    <property type="match status" value="1"/>
</dbReference>
<organism evidence="4 5">
    <name type="scientific">Spiroplasma ixodetis</name>
    <dbReference type="NCBI Taxonomy" id="2141"/>
    <lineage>
        <taxon>Bacteria</taxon>
        <taxon>Bacillati</taxon>
        <taxon>Mycoplasmatota</taxon>
        <taxon>Mollicutes</taxon>
        <taxon>Entomoplasmatales</taxon>
        <taxon>Spiroplasmataceae</taxon>
        <taxon>Spiroplasma</taxon>
    </lineage>
</organism>
<dbReference type="Pfam" id="PF01351">
    <property type="entry name" value="RNase_HII"/>
    <property type="match status" value="1"/>
</dbReference>
<comment type="function">
    <text evidence="2">Endonuclease that specifically degrades the RNA of RNA-DNA hybrids.</text>
</comment>
<dbReference type="InterPro" id="IPR012337">
    <property type="entry name" value="RNaseH-like_sf"/>
</dbReference>
<comment type="caution">
    <text evidence="1">Lacks conserved residue(s) required for the propagation of feature annotation.</text>
</comment>
<dbReference type="EC" id="3.1.26.4" evidence="2"/>
<name>A0ABN6SYA6_9MOLU</name>
<keyword evidence="2" id="KW-0255">Endonuclease</keyword>
<evidence type="ECO:0000256" key="2">
    <source>
        <dbReference type="RuleBase" id="RU003515"/>
    </source>
</evidence>
<comment type="catalytic activity">
    <reaction evidence="2">
        <text>Endonucleolytic cleavage to 5'-phosphomonoester.</text>
        <dbReference type="EC" id="3.1.26.4"/>
    </reaction>
</comment>
<keyword evidence="2" id="KW-0540">Nuclease</keyword>
<keyword evidence="5" id="KW-1185">Reference proteome</keyword>
<reference evidence="4 5" key="1">
    <citation type="journal article" date="2022" name="Front. Microbiol.">
        <title>Male-killing mechanisms vary between Spiroplasma species.</title>
        <authorList>
            <person name="Arai H."/>
            <person name="Inoue M."/>
            <person name="Kageyama D."/>
        </authorList>
    </citation>
    <scope>NUCLEOTIDE SEQUENCE [LARGE SCALE GENOMIC DNA]</scope>
    <source>
        <strain evidence="5">sHm</strain>
    </source>
</reference>
<accession>A0ABN6SYA6</accession>
<evidence type="ECO:0000256" key="1">
    <source>
        <dbReference type="PROSITE-ProRule" id="PRU01319"/>
    </source>
</evidence>